<protein>
    <submittedName>
        <fullName evidence="4">Hydroxycinnamoyl-Coenzyme A shikimate/quinate hydroxycinnamoyltransferase</fullName>
    </submittedName>
</protein>
<keyword evidence="2 4" id="KW-0808">Transferase</keyword>
<dbReference type="KEGG" id="mnt:21392557"/>
<reference evidence="5" key="1">
    <citation type="submission" date="2013-01" db="EMBL/GenBank/DDBJ databases">
        <title>Draft Genome Sequence of a Mulberry Tree, Morus notabilis C.K. Schneid.</title>
        <authorList>
            <person name="He N."/>
            <person name="Zhao S."/>
        </authorList>
    </citation>
    <scope>NUCLEOTIDE SEQUENCE</scope>
</reference>
<evidence type="ECO:0000313" key="4">
    <source>
        <dbReference type="EMBL" id="EXC27890.1"/>
    </source>
</evidence>
<evidence type="ECO:0000256" key="2">
    <source>
        <dbReference type="ARBA" id="ARBA00022679"/>
    </source>
</evidence>
<evidence type="ECO:0000256" key="1">
    <source>
        <dbReference type="ARBA" id="ARBA00009861"/>
    </source>
</evidence>
<evidence type="ECO:0000256" key="3">
    <source>
        <dbReference type="ARBA" id="ARBA00023315"/>
    </source>
</evidence>
<dbReference type="Pfam" id="PF02458">
    <property type="entry name" value="Transferase"/>
    <property type="match status" value="1"/>
</dbReference>
<name>W9S626_9ROSA</name>
<gene>
    <name evidence="4" type="ORF">L484_009213</name>
</gene>
<dbReference type="EMBL" id="KE346156">
    <property type="protein sequence ID" value="EXC27890.1"/>
    <property type="molecule type" value="Genomic_DNA"/>
</dbReference>
<dbReference type="PANTHER" id="PTHR31642:SF324">
    <property type="entry name" value="SPERMIDINE HYDROXYCINNAMOYL TRANSFERASE"/>
    <property type="match status" value="1"/>
</dbReference>
<dbReference type="FunFam" id="3.30.559.10:FF:000008">
    <property type="entry name" value="Tryptamine hydroxycinnamoyl transferase"/>
    <property type="match status" value="1"/>
</dbReference>
<dbReference type="Proteomes" id="UP000030645">
    <property type="component" value="Unassembled WGS sequence"/>
</dbReference>
<dbReference type="GO" id="GO:0016747">
    <property type="term" value="F:acyltransferase activity, transferring groups other than amino-acyl groups"/>
    <property type="evidence" value="ECO:0007669"/>
    <property type="project" value="TreeGrafter"/>
</dbReference>
<dbReference type="InterPro" id="IPR050317">
    <property type="entry name" value="Plant_Fungal_Acyltransferase"/>
</dbReference>
<sequence length="451" mass="50269">MAVKLKGSYTVKPAEPTWEGRQPLSELDQVGCITHIPTISFYRRPQNSQLQPETLINTARESLSRVLVTFYPLAGRLRWITKGRLELDCNAMGARVIEAETESKISEFIGELPEYHHLIPKIDYTLPIHELPIVLVQLTRFSCGGVSISLCISHAVVDGQSLLHFIFEWAAQTRGEPLMFPPFLDRKALRAGIPAAIASHSLEKPSFNLPSLITEQEEVKEKEKEASLAILRLSKDQVEKLKRIANQGLENNTDTKNRAYTRFETLAGYVWRCACKARGHKPEQQTALGVCVDTRRRMTPPLPWGYFGNAIIDVLATSAAGELTSNPLGYAAGRIQEAVEMANGVYVWGAIEYLKCHEDLRDFQDLGARLSGERFPFYKNPNLGVVSWLSLPMYGVDFGWGKEAYIGPGDVDGETAFLVPCPSGDGSVVVALCLQADHMESFKKHFYNDVV</sequence>
<dbReference type="OrthoDB" id="671439at2759"/>
<dbReference type="PANTHER" id="PTHR31642">
    <property type="entry name" value="TRICHOTHECENE 3-O-ACETYLTRANSFERASE"/>
    <property type="match status" value="1"/>
</dbReference>
<evidence type="ECO:0000313" key="5">
    <source>
        <dbReference type="Proteomes" id="UP000030645"/>
    </source>
</evidence>
<dbReference type="Gene3D" id="3.30.559.10">
    <property type="entry name" value="Chloramphenicol acetyltransferase-like domain"/>
    <property type="match status" value="2"/>
</dbReference>
<proteinExistence type="inferred from homology"/>
<comment type="similarity">
    <text evidence="1">Belongs to the plant acyltransferase family.</text>
</comment>
<dbReference type="AlphaFoldDB" id="W9S626"/>
<dbReference type="InterPro" id="IPR023213">
    <property type="entry name" value="CAT-like_dom_sf"/>
</dbReference>
<keyword evidence="3" id="KW-0012">Acyltransferase</keyword>
<accession>W9S626</accession>
<organism evidence="4 5">
    <name type="scientific">Morus notabilis</name>
    <dbReference type="NCBI Taxonomy" id="981085"/>
    <lineage>
        <taxon>Eukaryota</taxon>
        <taxon>Viridiplantae</taxon>
        <taxon>Streptophyta</taxon>
        <taxon>Embryophyta</taxon>
        <taxon>Tracheophyta</taxon>
        <taxon>Spermatophyta</taxon>
        <taxon>Magnoliopsida</taxon>
        <taxon>eudicotyledons</taxon>
        <taxon>Gunneridae</taxon>
        <taxon>Pentapetalae</taxon>
        <taxon>rosids</taxon>
        <taxon>fabids</taxon>
        <taxon>Rosales</taxon>
        <taxon>Moraceae</taxon>
        <taxon>Moreae</taxon>
        <taxon>Morus</taxon>
    </lineage>
</organism>
<keyword evidence="5" id="KW-1185">Reference proteome</keyword>
<dbReference type="eggNOG" id="ENOG502QSYG">
    <property type="taxonomic scope" value="Eukaryota"/>
</dbReference>
<dbReference type="STRING" id="981085.W9S626"/>